<protein>
    <submittedName>
        <fullName evidence="2">Uncharacterized protein</fullName>
    </submittedName>
</protein>
<keyword evidence="1" id="KW-0812">Transmembrane</keyword>
<proteinExistence type="predicted"/>
<feature type="transmembrane region" description="Helical" evidence="1">
    <location>
        <begin position="20"/>
        <end position="39"/>
    </location>
</feature>
<sequence length="40" mass="4252">MVYGKPFECPIRKFPDMDAVSLIIVLAIGLASGLVMSLVG</sequence>
<dbReference type="AlphaFoldDB" id="X1NHN1"/>
<dbReference type="EMBL" id="BARV01026631">
    <property type="protein sequence ID" value="GAI43113.1"/>
    <property type="molecule type" value="Genomic_DNA"/>
</dbReference>
<keyword evidence="1" id="KW-0472">Membrane</keyword>
<feature type="non-terminal residue" evidence="2">
    <location>
        <position position="40"/>
    </location>
</feature>
<gene>
    <name evidence="2" type="ORF">S06H3_42993</name>
</gene>
<name>X1NHN1_9ZZZZ</name>
<keyword evidence="1" id="KW-1133">Transmembrane helix</keyword>
<reference evidence="2" key="1">
    <citation type="journal article" date="2014" name="Front. Microbiol.">
        <title>High frequency of phylogenetically diverse reductive dehalogenase-homologous genes in deep subseafloor sedimentary metagenomes.</title>
        <authorList>
            <person name="Kawai M."/>
            <person name="Futagami T."/>
            <person name="Toyoda A."/>
            <person name="Takaki Y."/>
            <person name="Nishi S."/>
            <person name="Hori S."/>
            <person name="Arai W."/>
            <person name="Tsubouchi T."/>
            <person name="Morono Y."/>
            <person name="Uchiyama I."/>
            <person name="Ito T."/>
            <person name="Fujiyama A."/>
            <person name="Inagaki F."/>
            <person name="Takami H."/>
        </authorList>
    </citation>
    <scope>NUCLEOTIDE SEQUENCE</scope>
    <source>
        <strain evidence="2">Expedition CK06-06</strain>
    </source>
</reference>
<comment type="caution">
    <text evidence="2">The sequence shown here is derived from an EMBL/GenBank/DDBJ whole genome shotgun (WGS) entry which is preliminary data.</text>
</comment>
<accession>X1NHN1</accession>
<evidence type="ECO:0000256" key="1">
    <source>
        <dbReference type="SAM" id="Phobius"/>
    </source>
</evidence>
<evidence type="ECO:0000313" key="2">
    <source>
        <dbReference type="EMBL" id="GAI43113.1"/>
    </source>
</evidence>
<organism evidence="2">
    <name type="scientific">marine sediment metagenome</name>
    <dbReference type="NCBI Taxonomy" id="412755"/>
    <lineage>
        <taxon>unclassified sequences</taxon>
        <taxon>metagenomes</taxon>
        <taxon>ecological metagenomes</taxon>
    </lineage>
</organism>